<organism evidence="1 2">
    <name type="scientific">Streptomyces shaanxiensis</name>
    <dbReference type="NCBI Taxonomy" id="653357"/>
    <lineage>
        <taxon>Bacteria</taxon>
        <taxon>Bacillati</taxon>
        <taxon>Actinomycetota</taxon>
        <taxon>Actinomycetes</taxon>
        <taxon>Kitasatosporales</taxon>
        <taxon>Streptomycetaceae</taxon>
        <taxon>Streptomyces</taxon>
    </lineage>
</organism>
<keyword evidence="2" id="KW-1185">Reference proteome</keyword>
<sequence length="60" mass="6694">MGDKAFPTAVDRIRAEFAAVLSVGHSVNDISRPGPHPLTWRRHDRGTMLRGTDTFSFEVL</sequence>
<accession>A0ABP7W620</accession>
<dbReference type="Proteomes" id="UP001499984">
    <property type="component" value="Unassembled WGS sequence"/>
</dbReference>
<proteinExistence type="predicted"/>
<reference evidence="2" key="1">
    <citation type="journal article" date="2019" name="Int. J. Syst. Evol. Microbiol.">
        <title>The Global Catalogue of Microorganisms (GCM) 10K type strain sequencing project: providing services to taxonomists for standard genome sequencing and annotation.</title>
        <authorList>
            <consortium name="The Broad Institute Genomics Platform"/>
            <consortium name="The Broad Institute Genome Sequencing Center for Infectious Disease"/>
            <person name="Wu L."/>
            <person name="Ma J."/>
        </authorList>
    </citation>
    <scope>NUCLEOTIDE SEQUENCE [LARGE SCALE GENOMIC DNA]</scope>
    <source>
        <strain evidence="2">JCM 16925</strain>
    </source>
</reference>
<dbReference type="EMBL" id="BAAAZY010000024">
    <property type="protein sequence ID" value="GAA4081921.1"/>
    <property type="molecule type" value="Genomic_DNA"/>
</dbReference>
<evidence type="ECO:0000313" key="2">
    <source>
        <dbReference type="Proteomes" id="UP001499984"/>
    </source>
</evidence>
<protein>
    <submittedName>
        <fullName evidence="1">Uncharacterized protein</fullName>
    </submittedName>
</protein>
<evidence type="ECO:0000313" key="1">
    <source>
        <dbReference type="EMBL" id="GAA4081921.1"/>
    </source>
</evidence>
<name>A0ABP7W620_9ACTN</name>
<comment type="caution">
    <text evidence="1">The sequence shown here is derived from an EMBL/GenBank/DDBJ whole genome shotgun (WGS) entry which is preliminary data.</text>
</comment>
<gene>
    <name evidence="1" type="ORF">GCM10022233_73740</name>
</gene>